<dbReference type="PANTHER" id="PTHR22926">
    <property type="entry name" value="PHOSPHO-N-ACETYLMURAMOYL-PENTAPEPTIDE-TRANSFERASE"/>
    <property type="match status" value="1"/>
</dbReference>
<evidence type="ECO:0000256" key="1">
    <source>
        <dbReference type="ARBA" id="ARBA00004651"/>
    </source>
</evidence>
<feature type="transmembrane region" description="Helical" evidence="7">
    <location>
        <begin position="205"/>
        <end position="226"/>
    </location>
</feature>
<protein>
    <recommendedName>
        <fullName evidence="9">Undecaprenyl/decaprenyl-phosphate alpha-N-acetylglucosaminyl 1-phosphate transferase</fullName>
    </recommendedName>
</protein>
<evidence type="ECO:0000256" key="5">
    <source>
        <dbReference type="ARBA" id="ARBA00022989"/>
    </source>
</evidence>
<feature type="transmembrane region" description="Helical" evidence="7">
    <location>
        <begin position="283"/>
        <end position="306"/>
    </location>
</feature>
<dbReference type="AlphaFoldDB" id="A0A382BQB5"/>
<evidence type="ECO:0000256" key="6">
    <source>
        <dbReference type="ARBA" id="ARBA00023136"/>
    </source>
</evidence>
<feature type="transmembrane region" description="Helical" evidence="7">
    <location>
        <begin position="6"/>
        <end position="30"/>
    </location>
</feature>
<name>A0A382BQB5_9ZZZZ</name>
<feature type="non-terminal residue" evidence="8">
    <location>
        <position position="1"/>
    </location>
</feature>
<accession>A0A382BQB5</accession>
<keyword evidence="4 7" id="KW-0812">Transmembrane</keyword>
<feature type="transmembrane region" description="Helical" evidence="7">
    <location>
        <begin position="158"/>
        <end position="175"/>
    </location>
</feature>
<keyword evidence="6 7" id="KW-0472">Membrane</keyword>
<keyword evidence="2" id="KW-1003">Cell membrane</keyword>
<dbReference type="InterPro" id="IPR000715">
    <property type="entry name" value="Glycosyl_transferase_4"/>
</dbReference>
<dbReference type="CDD" id="cd06853">
    <property type="entry name" value="GT_WecA_like"/>
    <property type="match status" value="1"/>
</dbReference>
<feature type="transmembrane region" description="Helical" evidence="7">
    <location>
        <begin position="131"/>
        <end position="151"/>
    </location>
</feature>
<dbReference type="GO" id="GO:0005886">
    <property type="term" value="C:plasma membrane"/>
    <property type="evidence" value="ECO:0007669"/>
    <property type="project" value="UniProtKB-SubCell"/>
</dbReference>
<dbReference type="EMBL" id="UINC01030894">
    <property type="protein sequence ID" value="SVB16026.1"/>
    <property type="molecule type" value="Genomic_DNA"/>
</dbReference>
<organism evidence="8">
    <name type="scientific">marine metagenome</name>
    <dbReference type="NCBI Taxonomy" id="408172"/>
    <lineage>
        <taxon>unclassified sequences</taxon>
        <taxon>metagenomes</taxon>
        <taxon>ecological metagenomes</taxon>
    </lineage>
</organism>
<dbReference type="GO" id="GO:0071555">
    <property type="term" value="P:cell wall organization"/>
    <property type="evidence" value="ECO:0007669"/>
    <property type="project" value="TreeGrafter"/>
</dbReference>
<evidence type="ECO:0000313" key="8">
    <source>
        <dbReference type="EMBL" id="SVB16026.1"/>
    </source>
</evidence>
<keyword evidence="5 7" id="KW-1133">Transmembrane helix</keyword>
<evidence type="ECO:0008006" key="9">
    <source>
        <dbReference type="Google" id="ProtNLM"/>
    </source>
</evidence>
<evidence type="ECO:0000256" key="3">
    <source>
        <dbReference type="ARBA" id="ARBA00022679"/>
    </source>
</evidence>
<gene>
    <name evidence="8" type="ORF">METZ01_LOCUS168880</name>
</gene>
<evidence type="ECO:0000256" key="7">
    <source>
        <dbReference type="SAM" id="Phobius"/>
    </source>
</evidence>
<evidence type="ECO:0000256" key="4">
    <source>
        <dbReference type="ARBA" id="ARBA00022692"/>
    </source>
</evidence>
<dbReference type="PANTHER" id="PTHR22926:SF3">
    <property type="entry name" value="UNDECAPRENYL-PHOSPHATE ALPHA-N-ACETYLGLUCOSAMINYL 1-PHOSPHATE TRANSFERASE"/>
    <property type="match status" value="1"/>
</dbReference>
<proteinExistence type="predicted"/>
<comment type="subcellular location">
    <subcellularLocation>
        <location evidence="1">Cell membrane</location>
        <topology evidence="1">Multi-pass membrane protein</topology>
    </subcellularLocation>
</comment>
<dbReference type="GO" id="GO:0009103">
    <property type="term" value="P:lipopolysaccharide biosynthetic process"/>
    <property type="evidence" value="ECO:0007669"/>
    <property type="project" value="TreeGrafter"/>
</dbReference>
<evidence type="ECO:0000256" key="2">
    <source>
        <dbReference type="ARBA" id="ARBA00022475"/>
    </source>
</evidence>
<reference evidence="8" key="1">
    <citation type="submission" date="2018-05" db="EMBL/GenBank/DDBJ databases">
        <authorList>
            <person name="Lanie J.A."/>
            <person name="Ng W.-L."/>
            <person name="Kazmierczak K.M."/>
            <person name="Andrzejewski T.M."/>
            <person name="Davidsen T.M."/>
            <person name="Wayne K.J."/>
            <person name="Tettelin H."/>
            <person name="Glass J.I."/>
            <person name="Rusch D."/>
            <person name="Podicherti R."/>
            <person name="Tsui H.-C.T."/>
            <person name="Winkler M.E."/>
        </authorList>
    </citation>
    <scope>NUCLEOTIDE SEQUENCE</scope>
</reference>
<feature type="transmembrane region" description="Helical" evidence="7">
    <location>
        <begin position="312"/>
        <end position="338"/>
    </location>
</feature>
<dbReference type="Pfam" id="PF00953">
    <property type="entry name" value="Glycos_transf_4"/>
    <property type="match status" value="1"/>
</dbReference>
<feature type="transmembrane region" description="Helical" evidence="7">
    <location>
        <begin position="77"/>
        <end position="97"/>
    </location>
</feature>
<feature type="transmembrane region" description="Helical" evidence="7">
    <location>
        <begin position="238"/>
        <end position="262"/>
    </location>
</feature>
<feature type="transmembrane region" description="Helical" evidence="7">
    <location>
        <begin position="181"/>
        <end position="198"/>
    </location>
</feature>
<feature type="transmembrane region" description="Helical" evidence="7">
    <location>
        <begin position="51"/>
        <end position="71"/>
    </location>
</feature>
<keyword evidence="3" id="KW-0808">Transferase</keyword>
<dbReference type="GO" id="GO:0044038">
    <property type="term" value="P:cell wall macromolecule biosynthetic process"/>
    <property type="evidence" value="ECO:0007669"/>
    <property type="project" value="TreeGrafter"/>
</dbReference>
<sequence>VNGVWWEYVLILSGTTAVCVGLTPFLIAYATRANLLDLPGGHKSHERAIPYLGGVAIVVAFVAATVAMSIIQPPHSGRTELLVILGIALALSAMGLIDDLKELSPTWRIVVEIAAAVAVWAFGNGTNVTDIQALDLGLTVLWFVGITNAFNLLDNMDGLAAGLAAIVSLTIFAIAANNGQFLVAALSIGLAGCAVGFLRHNFHPARIYMGDGGALFLGFVIAYLGIKLRFEGGRKLSALIPVLVCSIAVLDTTLVTASRLIAKRNPFQGGQDHISHRLVKLGLSIPIAVATIYLGAASMGVLTFVISSTDPGSAWVLIGLAGIILVLVGGFLLTVSVYPHGLEHDSPISDYSEDS</sequence>
<dbReference type="GO" id="GO:0016780">
    <property type="term" value="F:phosphotransferase activity, for other substituted phosphate groups"/>
    <property type="evidence" value="ECO:0007669"/>
    <property type="project" value="InterPro"/>
</dbReference>